<gene>
    <name evidence="3" type="ORF">Adt_17277</name>
</gene>
<dbReference type="Pfam" id="PF04578">
    <property type="entry name" value="DUF594"/>
    <property type="match status" value="1"/>
</dbReference>
<feature type="transmembrane region" description="Helical" evidence="1">
    <location>
        <begin position="81"/>
        <end position="99"/>
    </location>
</feature>
<evidence type="ECO:0000313" key="3">
    <source>
        <dbReference type="EMBL" id="KAL2511677.1"/>
    </source>
</evidence>
<dbReference type="AlphaFoldDB" id="A0ABD1TG09"/>
<name>A0ABD1TG09_9LAMI</name>
<keyword evidence="4" id="KW-1185">Reference proteome</keyword>
<dbReference type="EMBL" id="JBFOLK010000005">
    <property type="protein sequence ID" value="KAL2511677.1"/>
    <property type="molecule type" value="Genomic_DNA"/>
</dbReference>
<dbReference type="PANTHER" id="PTHR31325">
    <property type="entry name" value="OS01G0798800 PROTEIN-RELATED"/>
    <property type="match status" value="1"/>
</dbReference>
<keyword evidence="1" id="KW-0812">Transmembrane</keyword>
<dbReference type="InterPro" id="IPR025315">
    <property type="entry name" value="DUF4220"/>
</dbReference>
<evidence type="ECO:0000313" key="4">
    <source>
        <dbReference type="Proteomes" id="UP001604336"/>
    </source>
</evidence>
<feature type="transmembrane region" description="Helical" evidence="1">
    <location>
        <begin position="47"/>
        <end position="69"/>
    </location>
</feature>
<dbReference type="Pfam" id="PF13968">
    <property type="entry name" value="DUF4220"/>
    <property type="match status" value="1"/>
</dbReference>
<proteinExistence type="predicted"/>
<evidence type="ECO:0000256" key="1">
    <source>
        <dbReference type="SAM" id="Phobius"/>
    </source>
</evidence>
<comment type="caution">
    <text evidence="3">The sequence shown here is derived from an EMBL/GenBank/DDBJ whole genome shotgun (WGS) entry which is preliminary data.</text>
</comment>
<dbReference type="InterPro" id="IPR007658">
    <property type="entry name" value="DUF594"/>
</dbReference>
<accession>A0ABD1TG09</accession>
<evidence type="ECO:0000259" key="2">
    <source>
        <dbReference type="Pfam" id="PF13968"/>
    </source>
</evidence>
<protein>
    <recommendedName>
        <fullName evidence="2">DUF4220 domain-containing protein</fullName>
    </recommendedName>
</protein>
<feature type="transmembrane region" description="Helical" evidence="1">
    <location>
        <begin position="334"/>
        <end position="356"/>
    </location>
</feature>
<reference evidence="4" key="1">
    <citation type="submission" date="2024-07" db="EMBL/GenBank/DDBJ databases">
        <title>Two chromosome-level genome assemblies of Korean endemic species Abeliophyllum distichum and Forsythia ovata (Oleaceae).</title>
        <authorList>
            <person name="Jang H."/>
        </authorList>
    </citation>
    <scope>NUCLEOTIDE SEQUENCE [LARGE SCALE GENOMIC DNA]</scope>
</reference>
<feature type="transmembrane region" description="Helical" evidence="1">
    <location>
        <begin position="303"/>
        <end position="322"/>
    </location>
</feature>
<feature type="transmembrane region" description="Helical" evidence="1">
    <location>
        <begin position="120"/>
        <end position="136"/>
    </location>
</feature>
<dbReference type="Proteomes" id="UP001604336">
    <property type="component" value="Unassembled WGS sequence"/>
</dbReference>
<feature type="domain" description="DUF4220" evidence="2">
    <location>
        <begin position="52"/>
        <end position="399"/>
    </location>
</feature>
<sequence>MAFPIPKKIKELWDEWNLRTAVLISLFFQFVLIFFAKSRKRRGNKIVIAIIWSVYLLADWIAAFSVGLISNGQSNNYHEQFVVSTALAAFWAPFLLLHLGGPDTITAFSLEDNELWIRHLLGLVIQLLAVVYVFSQSTSNEFWIPTVLVFFAGAIKYGERTRALYKACLSNFKSSMLPKPDSGPNYAQLMEEYSAMEASGVPVEIEIVKETERGSQVSAISIEDDSREELKDIDVVLNGYRFFQTFKGLIVENMFSFNERNESRKFFFKRKAIDAFKVMEVELNFIYDALYTKMDTVHSKVGYSFRFISSLLILVSLQQFYFHSKHNIHHFDIAVTYTLLIGAVALDVVALINLIVSDWMIVLLNNHKATKFLSAVLVRCSIARKCRWSNTMSQHSLINFCLKERFRWINKAASFFGLRDFLDEFQYKNTTAIEDDLKEFIFNELKDKALKAKTRKEAKEIYSAKGDWILSYYPIHYPHPSISSSVSEDVEYDESLLLWHIATELCYHTSSYDDDDDTNRKFCKWISDYMLYLLVMRPTLMSAVAGIAQIRYQDTCEEAKKYFLRWQPELHSPALSVFPKFRNRSQERQLKRLERQKLACEKLDNVNTVVKPNEVKGDRSKSVLFDACILAQDLKKITDDKKRWKIMSKVWVELMSYAASHCRPNAHAQQLSRGGELIVFVWLLMAHFGLGDQFRIEAGHARAKLMVSK</sequence>
<keyword evidence="1" id="KW-1133">Transmembrane helix</keyword>
<feature type="transmembrane region" description="Helical" evidence="1">
    <location>
        <begin position="16"/>
        <end position="35"/>
    </location>
</feature>
<organism evidence="3 4">
    <name type="scientific">Abeliophyllum distichum</name>
    <dbReference type="NCBI Taxonomy" id="126358"/>
    <lineage>
        <taxon>Eukaryota</taxon>
        <taxon>Viridiplantae</taxon>
        <taxon>Streptophyta</taxon>
        <taxon>Embryophyta</taxon>
        <taxon>Tracheophyta</taxon>
        <taxon>Spermatophyta</taxon>
        <taxon>Magnoliopsida</taxon>
        <taxon>eudicotyledons</taxon>
        <taxon>Gunneridae</taxon>
        <taxon>Pentapetalae</taxon>
        <taxon>asterids</taxon>
        <taxon>lamiids</taxon>
        <taxon>Lamiales</taxon>
        <taxon>Oleaceae</taxon>
        <taxon>Forsythieae</taxon>
        <taxon>Abeliophyllum</taxon>
    </lineage>
</organism>
<keyword evidence="1" id="KW-0472">Membrane</keyword>